<dbReference type="PANTHER" id="PTHR24394:SF29">
    <property type="entry name" value="MYONEURIN"/>
    <property type="match status" value="1"/>
</dbReference>
<feature type="domain" description="C2H2-type" evidence="8">
    <location>
        <begin position="431"/>
        <end position="458"/>
    </location>
</feature>
<dbReference type="SUPFAM" id="SSF57667">
    <property type="entry name" value="beta-beta-alpha zinc fingers"/>
    <property type="match status" value="2"/>
</dbReference>
<evidence type="ECO:0000256" key="5">
    <source>
        <dbReference type="ARBA" id="ARBA00022833"/>
    </source>
</evidence>
<comment type="subcellular location">
    <subcellularLocation>
        <location evidence="1">Nucleus</location>
    </subcellularLocation>
</comment>
<evidence type="ECO:0000313" key="10">
    <source>
        <dbReference type="Proteomes" id="UP000807504"/>
    </source>
</evidence>
<evidence type="ECO:0000313" key="9">
    <source>
        <dbReference type="EMBL" id="KAF8773598.1"/>
    </source>
</evidence>
<feature type="domain" description="C2H2-type" evidence="8">
    <location>
        <begin position="487"/>
        <end position="514"/>
    </location>
</feature>
<dbReference type="PROSITE" id="PS50157">
    <property type="entry name" value="ZINC_FINGER_C2H2_2"/>
    <property type="match status" value="4"/>
</dbReference>
<keyword evidence="2" id="KW-0479">Metal-binding</keyword>
<gene>
    <name evidence="9" type="ORF">HNY73_016245</name>
</gene>
<dbReference type="Gene3D" id="3.30.160.60">
    <property type="entry name" value="Classic Zinc Finger"/>
    <property type="match status" value="3"/>
</dbReference>
<dbReference type="SMART" id="SM00355">
    <property type="entry name" value="ZnF_C2H2"/>
    <property type="match status" value="4"/>
</dbReference>
<evidence type="ECO:0000256" key="6">
    <source>
        <dbReference type="ARBA" id="ARBA00023242"/>
    </source>
</evidence>
<keyword evidence="6" id="KW-0539">Nucleus</keyword>
<sequence>MNSERSRGIFLLLSAAHFVNELDQDTGTEVQKQDTSVEESEPKTDKVKLAVKLQEAYKARVKIEDNPSFDIDIKSIPTTLLSHFFENISDELCRRFKYRCTFSPTCSKVIESYGNEMKGVLEMKKHLINHHFLKDSLSDIEKRTKQDNNKSSCNKTKFLNLIMSKRFSRNEATKDSLKPSKKLKSIKSDWQYPQVGSNGINSVLQEPVLSDENAPVSLDTDFEADESTDLPPEKITIKYGQFEHDYAKNIDADQFSNTNLRETGQNKILRRKNDISYKFDLNEYLKRESFLVPPMIHTPRFPFVYTPCPLEAAWVVEFQSNGNPTNFMKPFFIQPSTSRISPKKPIERISRKRVKIVATNSTSRSVLECVENRVACKSNALSEQKDALVPDHSIENSENVEKSIHEIAWRNIRILSQQRRKRKYRDKPTVYVCEICKKQFTANTSLTYHYLGHLKIKPFKCHICYRTFTRRHSLKYHMMIHANKNRFQCPTCKRLFRHPSHYKEHLRKHTGEEPFSCKFCSNKFKTRNSFKRHLKMQHQKLLTSNGIVPIRNDS</sequence>
<dbReference type="FunFam" id="3.30.160.60:FF:002326">
    <property type="entry name" value="B-cell CLL/lymphoma 6 member B protein"/>
    <property type="match status" value="1"/>
</dbReference>
<keyword evidence="3" id="KW-0677">Repeat</keyword>
<dbReference type="PROSITE" id="PS00028">
    <property type="entry name" value="ZINC_FINGER_C2H2_1"/>
    <property type="match status" value="4"/>
</dbReference>
<organism evidence="9 10">
    <name type="scientific">Argiope bruennichi</name>
    <name type="common">Wasp spider</name>
    <name type="synonym">Aranea bruennichi</name>
    <dbReference type="NCBI Taxonomy" id="94029"/>
    <lineage>
        <taxon>Eukaryota</taxon>
        <taxon>Metazoa</taxon>
        <taxon>Ecdysozoa</taxon>
        <taxon>Arthropoda</taxon>
        <taxon>Chelicerata</taxon>
        <taxon>Arachnida</taxon>
        <taxon>Araneae</taxon>
        <taxon>Araneomorphae</taxon>
        <taxon>Entelegynae</taxon>
        <taxon>Araneoidea</taxon>
        <taxon>Araneidae</taxon>
        <taxon>Argiope</taxon>
    </lineage>
</organism>
<proteinExistence type="predicted"/>
<dbReference type="GO" id="GO:0005634">
    <property type="term" value="C:nucleus"/>
    <property type="evidence" value="ECO:0007669"/>
    <property type="project" value="UniProtKB-SubCell"/>
</dbReference>
<keyword evidence="4 7" id="KW-0863">Zinc-finger</keyword>
<dbReference type="Proteomes" id="UP000807504">
    <property type="component" value="Unassembled WGS sequence"/>
</dbReference>
<dbReference type="GO" id="GO:0000981">
    <property type="term" value="F:DNA-binding transcription factor activity, RNA polymerase II-specific"/>
    <property type="evidence" value="ECO:0007669"/>
    <property type="project" value="TreeGrafter"/>
</dbReference>
<dbReference type="GO" id="GO:0008270">
    <property type="term" value="F:zinc ion binding"/>
    <property type="evidence" value="ECO:0007669"/>
    <property type="project" value="UniProtKB-KW"/>
</dbReference>
<feature type="domain" description="C2H2-type" evidence="8">
    <location>
        <begin position="459"/>
        <end position="486"/>
    </location>
</feature>
<dbReference type="PANTHER" id="PTHR24394">
    <property type="entry name" value="ZINC FINGER PROTEIN"/>
    <property type="match status" value="1"/>
</dbReference>
<keyword evidence="5" id="KW-0862">Zinc</keyword>
<accession>A0A8T0EJ50</accession>
<evidence type="ECO:0000256" key="4">
    <source>
        <dbReference type="ARBA" id="ARBA00022771"/>
    </source>
</evidence>
<keyword evidence="10" id="KW-1185">Reference proteome</keyword>
<evidence type="ECO:0000259" key="8">
    <source>
        <dbReference type="PROSITE" id="PS50157"/>
    </source>
</evidence>
<dbReference type="InterPro" id="IPR036236">
    <property type="entry name" value="Znf_C2H2_sf"/>
</dbReference>
<dbReference type="AlphaFoldDB" id="A0A8T0EJ50"/>
<dbReference type="InterPro" id="IPR013087">
    <property type="entry name" value="Znf_C2H2_type"/>
</dbReference>
<reference evidence="9" key="1">
    <citation type="journal article" date="2020" name="bioRxiv">
        <title>Chromosome-level reference genome of the European wasp spider Argiope bruennichi: a resource for studies on range expansion and evolutionary adaptation.</title>
        <authorList>
            <person name="Sheffer M.M."/>
            <person name="Hoppe A."/>
            <person name="Krehenwinkel H."/>
            <person name="Uhl G."/>
            <person name="Kuss A.W."/>
            <person name="Jensen L."/>
            <person name="Jensen C."/>
            <person name="Gillespie R.G."/>
            <person name="Hoff K.J."/>
            <person name="Prost S."/>
        </authorList>
    </citation>
    <scope>NUCLEOTIDE SEQUENCE</scope>
</reference>
<dbReference type="Pfam" id="PF00096">
    <property type="entry name" value="zf-C2H2"/>
    <property type="match status" value="3"/>
</dbReference>
<evidence type="ECO:0000256" key="7">
    <source>
        <dbReference type="PROSITE-ProRule" id="PRU00042"/>
    </source>
</evidence>
<evidence type="ECO:0000256" key="1">
    <source>
        <dbReference type="ARBA" id="ARBA00004123"/>
    </source>
</evidence>
<name>A0A8T0EJ50_ARGBR</name>
<protein>
    <submittedName>
        <fullName evidence="9">Zinc finger and BTB domain-containing protein like</fullName>
    </submittedName>
</protein>
<feature type="domain" description="C2H2-type" evidence="8">
    <location>
        <begin position="515"/>
        <end position="538"/>
    </location>
</feature>
<dbReference type="EMBL" id="JABXBU010002227">
    <property type="protein sequence ID" value="KAF8773598.1"/>
    <property type="molecule type" value="Genomic_DNA"/>
</dbReference>
<evidence type="ECO:0000256" key="2">
    <source>
        <dbReference type="ARBA" id="ARBA00022723"/>
    </source>
</evidence>
<reference evidence="9" key="2">
    <citation type="submission" date="2020-06" db="EMBL/GenBank/DDBJ databases">
        <authorList>
            <person name="Sheffer M."/>
        </authorList>
    </citation>
    <scope>NUCLEOTIDE SEQUENCE</scope>
</reference>
<dbReference type="FunFam" id="3.30.160.60:FF:000446">
    <property type="entry name" value="Zinc finger protein"/>
    <property type="match status" value="1"/>
</dbReference>
<evidence type="ECO:0000256" key="3">
    <source>
        <dbReference type="ARBA" id="ARBA00022737"/>
    </source>
</evidence>
<comment type="caution">
    <text evidence="9">The sequence shown here is derived from an EMBL/GenBank/DDBJ whole genome shotgun (WGS) entry which is preliminary data.</text>
</comment>